<dbReference type="SUPFAM" id="SSF53633">
    <property type="entry name" value="Carbamate kinase-like"/>
    <property type="match status" value="1"/>
</dbReference>
<evidence type="ECO:0000256" key="2">
    <source>
        <dbReference type="ARBA" id="ARBA00004791"/>
    </source>
</evidence>
<feature type="domain" description="Ribosome recycling factor" evidence="18">
    <location>
        <begin position="261"/>
        <end position="423"/>
    </location>
</feature>
<proteinExistence type="inferred from homology"/>
<feature type="binding site" evidence="15">
    <location>
        <position position="55"/>
    </location>
    <ligand>
        <name>ATP</name>
        <dbReference type="ChEBI" id="CHEBI:30616"/>
    </ligand>
</feature>
<dbReference type="GO" id="GO:0005524">
    <property type="term" value="F:ATP binding"/>
    <property type="evidence" value="ECO:0007669"/>
    <property type="project" value="UniProtKB-KW"/>
</dbReference>
<comment type="similarity">
    <text evidence="3 14">Belongs to the RRF family.</text>
</comment>
<evidence type="ECO:0000259" key="18">
    <source>
        <dbReference type="Pfam" id="PF01765"/>
    </source>
</evidence>
<dbReference type="NCBIfam" id="TIGR00496">
    <property type="entry name" value="frr"/>
    <property type="match status" value="1"/>
</dbReference>
<evidence type="ECO:0000256" key="8">
    <source>
        <dbReference type="ARBA" id="ARBA00022741"/>
    </source>
</evidence>
<feature type="binding site" evidence="15">
    <location>
        <position position="169"/>
    </location>
    <ligand>
        <name>ATP</name>
        <dbReference type="ChEBI" id="CHEBI:30616"/>
    </ligand>
</feature>
<protein>
    <recommendedName>
        <fullName evidence="14 15">Multifunctional fusion protein</fullName>
    </recommendedName>
    <domain>
        <recommendedName>
            <fullName evidence="15">Uridylate kinase</fullName>
            <shortName evidence="15">UK</shortName>
            <ecNumber evidence="15">2.7.4.22</ecNumber>
        </recommendedName>
        <alternativeName>
            <fullName evidence="15">Uridine monophosphate kinase</fullName>
            <shortName evidence="15">UMP kinase</shortName>
            <shortName evidence="15">UMPK</shortName>
        </alternativeName>
    </domain>
    <domain>
        <recommendedName>
            <fullName evidence="14">Ribosome-recycling factor</fullName>
            <shortName evidence="14">RRF</shortName>
        </recommendedName>
        <alternativeName>
            <fullName evidence="14">Ribosome-releasing factor</fullName>
        </alternativeName>
    </domain>
</protein>
<dbReference type="InterPro" id="IPR015963">
    <property type="entry name" value="Uridylate_kinase_bac"/>
</dbReference>
<evidence type="ECO:0000256" key="5">
    <source>
        <dbReference type="ARBA" id="ARBA00022490"/>
    </source>
</evidence>
<comment type="caution">
    <text evidence="19">The sequence shown here is derived from an EMBL/GenBank/DDBJ whole genome shotgun (WGS) entry which is preliminary data.</text>
</comment>
<name>A0A420VBI8_9BACI</name>
<evidence type="ECO:0000256" key="3">
    <source>
        <dbReference type="ARBA" id="ARBA00005912"/>
    </source>
</evidence>
<keyword evidence="12 15" id="KW-0665">Pyrimidine biosynthesis</keyword>
<dbReference type="PANTHER" id="PTHR42833:SF4">
    <property type="entry name" value="URIDYLATE KINASE PUMPKIN, CHLOROPLASTIC"/>
    <property type="match status" value="1"/>
</dbReference>
<dbReference type="SUPFAM" id="SSF55194">
    <property type="entry name" value="Ribosome recycling factor, RRF"/>
    <property type="match status" value="1"/>
</dbReference>
<keyword evidence="20" id="KW-1185">Reference proteome</keyword>
<comment type="activity regulation">
    <text evidence="15">Allosterically activated by GTP. Inhibited by UTP.</text>
</comment>
<dbReference type="FunFam" id="3.40.1160.10:FF:000001">
    <property type="entry name" value="Uridylate kinase"/>
    <property type="match status" value="1"/>
</dbReference>
<dbReference type="FunFam" id="3.30.1360.40:FF:000001">
    <property type="entry name" value="Ribosome-recycling factor"/>
    <property type="match status" value="1"/>
</dbReference>
<evidence type="ECO:0000256" key="1">
    <source>
        <dbReference type="ARBA" id="ARBA00004496"/>
    </source>
</evidence>
<feature type="domain" description="Aspartate/glutamate/uridylate kinase" evidence="17">
    <location>
        <begin position="7"/>
        <end position="217"/>
    </location>
</feature>
<dbReference type="Gene3D" id="3.40.1160.10">
    <property type="entry name" value="Acetylglutamate kinase-like"/>
    <property type="match status" value="1"/>
</dbReference>
<feature type="binding site" evidence="15">
    <location>
        <begin position="12"/>
        <end position="15"/>
    </location>
    <ligand>
        <name>ATP</name>
        <dbReference type="ChEBI" id="CHEBI:30616"/>
    </ligand>
</feature>
<evidence type="ECO:0000259" key="17">
    <source>
        <dbReference type="Pfam" id="PF00696"/>
    </source>
</evidence>
<dbReference type="AlphaFoldDB" id="A0A420VBI8"/>
<comment type="pathway">
    <text evidence="2 15">Pyrimidine metabolism; CTP biosynthesis via de novo pathway; UDP from UMP (UMPK route): step 1/1.</text>
</comment>
<comment type="similarity">
    <text evidence="4 15">Belongs to the UMP kinase family.</text>
</comment>
<feature type="binding site" evidence="15">
    <location>
        <position position="54"/>
    </location>
    <ligand>
        <name>UMP</name>
        <dbReference type="ChEBI" id="CHEBI:57865"/>
    </ligand>
</feature>
<keyword evidence="10 15" id="KW-0067">ATP-binding</keyword>
<comment type="caution">
    <text evidence="15">Lacks conserved residue(s) required for the propagation of feature annotation.</text>
</comment>
<reference evidence="19 20" key="1">
    <citation type="submission" date="2013-12" db="EMBL/GenBank/DDBJ databases">
        <title>Genome and proteome characterization of Caldibacillus debilis GB1 derived from a cellulolytic aero-tolerant co-culture.</title>
        <authorList>
            <person name="Wushke S.T."/>
            <person name="Zhang X."/>
            <person name="Fristensky B."/>
            <person name="Wilkins J.A."/>
            <person name="Levin D.B."/>
            <person name="Sparling R."/>
        </authorList>
    </citation>
    <scope>NUCLEOTIDE SEQUENCE [LARGE SCALE GENOMIC DNA]</scope>
    <source>
        <strain evidence="19 20">GB1</strain>
    </source>
</reference>
<organism evidence="19 20">
    <name type="scientific">Caldibacillus debilis GB1</name>
    <dbReference type="NCBI Taxonomy" id="1339248"/>
    <lineage>
        <taxon>Bacteria</taxon>
        <taxon>Bacillati</taxon>
        <taxon>Bacillota</taxon>
        <taxon>Bacilli</taxon>
        <taxon>Bacillales</taxon>
        <taxon>Bacillaceae</taxon>
        <taxon>Caldibacillus</taxon>
    </lineage>
</organism>
<dbReference type="CDD" id="cd00520">
    <property type="entry name" value="RRF"/>
    <property type="match status" value="1"/>
</dbReference>
<feature type="binding site" evidence="15">
    <location>
        <position position="59"/>
    </location>
    <ligand>
        <name>ATP</name>
        <dbReference type="ChEBI" id="CHEBI:30616"/>
    </ligand>
</feature>
<evidence type="ECO:0000256" key="4">
    <source>
        <dbReference type="ARBA" id="ARBA00007614"/>
    </source>
</evidence>
<dbReference type="Pfam" id="PF01765">
    <property type="entry name" value="RRF"/>
    <property type="match status" value="1"/>
</dbReference>
<comment type="function">
    <text evidence="14">Responsible for the release of ribosomes from messenger RNA at the termination of protein biosynthesis. May increase the efficiency of translation by recycling ribosomes from one round of translation to another.</text>
</comment>
<keyword evidence="8 15" id="KW-0547">Nucleotide-binding</keyword>
<evidence type="ECO:0000256" key="6">
    <source>
        <dbReference type="ARBA" id="ARBA00022533"/>
    </source>
</evidence>
<evidence type="ECO:0000256" key="16">
    <source>
        <dbReference type="SAM" id="Coils"/>
    </source>
</evidence>
<dbReference type="Gene3D" id="1.10.132.20">
    <property type="entry name" value="Ribosome-recycling factor"/>
    <property type="match status" value="1"/>
</dbReference>
<keyword evidence="9 15" id="KW-0418">Kinase</keyword>
<comment type="function">
    <text evidence="15">Catalyzes the reversible phosphorylation of UMP to UDP.</text>
</comment>
<comment type="catalytic activity">
    <reaction evidence="13 15">
        <text>UMP + ATP = UDP + ADP</text>
        <dbReference type="Rhea" id="RHEA:24400"/>
        <dbReference type="ChEBI" id="CHEBI:30616"/>
        <dbReference type="ChEBI" id="CHEBI:57865"/>
        <dbReference type="ChEBI" id="CHEBI:58223"/>
        <dbReference type="ChEBI" id="CHEBI:456216"/>
        <dbReference type="EC" id="2.7.4.22"/>
    </reaction>
</comment>
<dbReference type="FunFam" id="1.10.132.20:FF:000001">
    <property type="entry name" value="Ribosome-recycling factor"/>
    <property type="match status" value="1"/>
</dbReference>
<dbReference type="HAMAP" id="MF_00040">
    <property type="entry name" value="RRF"/>
    <property type="match status" value="1"/>
</dbReference>
<comment type="subcellular location">
    <subcellularLocation>
        <location evidence="1 14">Cytoplasm</location>
    </subcellularLocation>
</comment>
<evidence type="ECO:0000313" key="20">
    <source>
        <dbReference type="Proteomes" id="UP000286235"/>
    </source>
</evidence>
<dbReference type="NCBIfam" id="TIGR02075">
    <property type="entry name" value="pyrH_bact"/>
    <property type="match status" value="1"/>
</dbReference>
<dbReference type="GO" id="GO:0005737">
    <property type="term" value="C:cytoplasm"/>
    <property type="evidence" value="ECO:0007669"/>
    <property type="project" value="UniProtKB-SubCell"/>
</dbReference>
<evidence type="ECO:0000256" key="7">
    <source>
        <dbReference type="ARBA" id="ARBA00022679"/>
    </source>
</evidence>
<evidence type="ECO:0000256" key="15">
    <source>
        <dbReference type="HAMAP-Rule" id="MF_01220"/>
    </source>
</evidence>
<dbReference type="Gene3D" id="3.30.1360.40">
    <property type="match status" value="1"/>
</dbReference>
<dbReference type="UniPathway" id="UPA00159">
    <property type="reaction ID" value="UER00275"/>
</dbReference>
<dbReference type="GO" id="GO:0006415">
    <property type="term" value="P:translational termination"/>
    <property type="evidence" value="ECO:0007669"/>
    <property type="project" value="UniProtKB-UniRule"/>
</dbReference>
<gene>
    <name evidence="15" type="primary">pyrH</name>
    <name evidence="14" type="synonym">frr</name>
    <name evidence="19" type="ORF">Cdeb_02086</name>
</gene>
<accession>A0A420VBI8</accession>
<keyword evidence="5 14" id="KW-0963">Cytoplasm</keyword>
<feature type="region of interest" description="Involved in allosteric activation by GTP" evidence="15">
    <location>
        <begin position="20"/>
        <end position="25"/>
    </location>
</feature>
<feature type="coiled-coil region" evidence="16">
    <location>
        <begin position="366"/>
        <end position="421"/>
    </location>
</feature>
<dbReference type="Pfam" id="PF00696">
    <property type="entry name" value="AA_kinase"/>
    <property type="match status" value="1"/>
</dbReference>
<evidence type="ECO:0000256" key="12">
    <source>
        <dbReference type="ARBA" id="ARBA00022975"/>
    </source>
</evidence>
<feature type="binding site" evidence="15">
    <location>
        <position position="74"/>
    </location>
    <ligand>
        <name>UMP</name>
        <dbReference type="ChEBI" id="CHEBI:57865"/>
    </ligand>
</feature>
<dbReference type="HAMAP" id="MF_01220_B">
    <property type="entry name" value="PyrH_B"/>
    <property type="match status" value="1"/>
</dbReference>
<dbReference type="EMBL" id="AZRV01000048">
    <property type="protein sequence ID" value="RKO60925.1"/>
    <property type="molecule type" value="Genomic_DNA"/>
</dbReference>
<dbReference type="EC" id="2.7.4.22" evidence="15"/>
<sequence>MTSPKYKRIVLKLSGEALAGDEGFGINPAVIKSIARQIKEVAELGVEVAVVVGGGNIWRGKTGSEMGMDRATADYMGMLATVMNSLALQDSLEQFGIETRVQTSIEMRQVAEPYIRRRAIRHLEKKRVVIFAGGTGNPYFSTDTTAALRAAEIEAEVILMAKNNVDGVYTADPKVDKNAKKLQELSYLDLIKDGLQVMDSTASSLCMDNDIPLIVFSITEEGNIKRAVMGEKIGQSLGGNDMGKQVIATAKEKMSKAVQVFTKELATIRAGRANSALLDKVTVDYYGVPTPINQLASISVPEPRLLVVQPYDKSVVSDMEKAILKSDLGVTPTSDGSVIRIVIPPLTEERRRELVKIVKKESEEAKVAIRNIRRDANDELKKLEKQGEITEDELHGFIDEIQELTDEYIKKIDNLTKEKEKEIIEV</sequence>
<dbReference type="GO" id="GO:0033862">
    <property type="term" value="F:UMP kinase activity"/>
    <property type="evidence" value="ECO:0007669"/>
    <property type="project" value="UniProtKB-EC"/>
</dbReference>
<dbReference type="GO" id="GO:0006225">
    <property type="term" value="P:UDP biosynthetic process"/>
    <property type="evidence" value="ECO:0007669"/>
    <property type="project" value="TreeGrafter"/>
</dbReference>
<dbReference type="InterPro" id="IPR001048">
    <property type="entry name" value="Asp/Glu/Uridylate_kinase"/>
</dbReference>
<evidence type="ECO:0000256" key="9">
    <source>
        <dbReference type="ARBA" id="ARBA00022777"/>
    </source>
</evidence>
<evidence type="ECO:0000256" key="10">
    <source>
        <dbReference type="ARBA" id="ARBA00022840"/>
    </source>
</evidence>
<comment type="subunit">
    <text evidence="15">Homohexamer.</text>
</comment>
<keyword evidence="16" id="KW-0175">Coiled coil</keyword>
<evidence type="ECO:0000256" key="13">
    <source>
        <dbReference type="ARBA" id="ARBA00047767"/>
    </source>
</evidence>
<dbReference type="InterPro" id="IPR023584">
    <property type="entry name" value="Ribosome_recyc_fac_dom"/>
</dbReference>
<feature type="binding site" evidence="15">
    <location>
        <begin position="135"/>
        <end position="142"/>
    </location>
    <ligand>
        <name>UMP</name>
        <dbReference type="ChEBI" id="CHEBI:57865"/>
    </ligand>
</feature>
<evidence type="ECO:0000256" key="11">
    <source>
        <dbReference type="ARBA" id="ARBA00022917"/>
    </source>
</evidence>
<feature type="binding site" evidence="15">
    <location>
        <position position="172"/>
    </location>
    <ligand>
        <name>ATP</name>
        <dbReference type="ChEBI" id="CHEBI:30616"/>
    </ligand>
</feature>
<evidence type="ECO:0000256" key="14">
    <source>
        <dbReference type="HAMAP-Rule" id="MF_00040"/>
    </source>
</evidence>
<keyword evidence="7 15" id="KW-0808">Transferase</keyword>
<evidence type="ECO:0000313" key="19">
    <source>
        <dbReference type="EMBL" id="RKO60925.1"/>
    </source>
</evidence>
<dbReference type="PANTHER" id="PTHR42833">
    <property type="entry name" value="URIDYLATE KINASE"/>
    <property type="match status" value="1"/>
</dbReference>
<dbReference type="CDD" id="cd04254">
    <property type="entry name" value="AAK_UMPK-PyrH-Ec"/>
    <property type="match status" value="1"/>
</dbReference>
<feature type="binding site" evidence="15">
    <location>
        <position position="163"/>
    </location>
    <ligand>
        <name>ATP</name>
        <dbReference type="ChEBI" id="CHEBI:30616"/>
    </ligand>
</feature>
<keyword evidence="11 14" id="KW-0648">Protein biosynthesis</keyword>
<dbReference type="Proteomes" id="UP000286235">
    <property type="component" value="Unassembled WGS sequence"/>
</dbReference>
<dbReference type="InterPro" id="IPR036393">
    <property type="entry name" value="AceGlu_kinase-like_sf"/>
</dbReference>
<dbReference type="InterPro" id="IPR036191">
    <property type="entry name" value="RRF_sf"/>
</dbReference>
<dbReference type="InterPro" id="IPR002661">
    <property type="entry name" value="Ribosome_recyc_fac"/>
</dbReference>
<keyword evidence="6 15" id="KW-0021">Allosteric enzyme</keyword>
<dbReference type="GO" id="GO:0044210">
    <property type="term" value="P:'de novo' CTP biosynthetic process"/>
    <property type="evidence" value="ECO:0007669"/>
    <property type="project" value="UniProtKB-UniRule"/>
</dbReference>